<dbReference type="RefSeq" id="WP_310838423.1">
    <property type="nucleotide sequence ID" value="NZ_JAVLSM010000014.1"/>
</dbReference>
<sequence length="172" mass="19797">MKALTNSDLRDLQQKVEALSEKAEPHATLTVLLRWIESHQEKMMSPPFSDYGLDKFSQFRLEDYPVSKSSLRGRELEHFKRTVRKLSLKDLAFVAMFIRDSLEALLMPEVDGECPRCNGYSIAVFKNKCDGKLLLLCKTCGFGWYLDAAQDTGGKREYEFATERELREYGLV</sequence>
<proteinExistence type="predicted"/>
<accession>A0AAE4GAU5</accession>
<dbReference type="InterPro" id="IPR024064">
    <property type="entry name" value="FdhE-like_sf"/>
</dbReference>
<dbReference type="SUPFAM" id="SSF144020">
    <property type="entry name" value="FdhE-like"/>
    <property type="match status" value="1"/>
</dbReference>
<name>A0AAE4GAU5_9BURK</name>
<dbReference type="EMBL" id="JAVRAA010000010">
    <property type="protein sequence ID" value="MDT0338922.1"/>
    <property type="molecule type" value="Genomic_DNA"/>
</dbReference>
<evidence type="ECO:0000313" key="1">
    <source>
        <dbReference type="EMBL" id="MDT0338922.1"/>
    </source>
</evidence>
<gene>
    <name evidence="1" type="ORF">RJN63_18950</name>
</gene>
<comment type="caution">
    <text evidence="1">The sequence shown here is derived from an EMBL/GenBank/DDBJ whole genome shotgun (WGS) entry which is preliminary data.</text>
</comment>
<organism evidence="1">
    <name type="scientific">Herbaspirillum huttiense subsp. nephrolepidis</name>
    <dbReference type="NCBI Taxonomy" id="3075126"/>
    <lineage>
        <taxon>Bacteria</taxon>
        <taxon>Pseudomonadati</taxon>
        <taxon>Pseudomonadota</taxon>
        <taxon>Betaproteobacteria</taxon>
        <taxon>Burkholderiales</taxon>
        <taxon>Oxalobacteraceae</taxon>
        <taxon>Herbaspirillum</taxon>
    </lineage>
</organism>
<reference evidence="1" key="1">
    <citation type="submission" date="2023-02" db="EMBL/GenBank/DDBJ databases">
        <title>Description of Herbaspirillum huttiense subsp. nephrolepsisexaltata and Herbaspirillum huttiense subsp. lycopersicon.</title>
        <authorList>
            <person name="Poudel M."/>
            <person name="Sharma A."/>
            <person name="Goss E."/>
            <person name="Tapia J.H."/>
            <person name="Harmon C.M."/>
            <person name="Jones J.B."/>
        </authorList>
    </citation>
    <scope>NUCLEOTIDE SEQUENCE</scope>
    <source>
        <strain evidence="1">NC40101</strain>
    </source>
</reference>
<protein>
    <submittedName>
        <fullName evidence="1">Uncharacterized protein</fullName>
    </submittedName>
</protein>
<dbReference type="AlphaFoldDB" id="A0AAE4GAU5"/>